<keyword evidence="1 5" id="KW-0346">Stress response</keyword>
<keyword evidence="6" id="KW-1185">Reference proteome</keyword>
<dbReference type="PANTHER" id="PTHR46733">
    <property type="entry name" value="26.5 KDA HEAT SHOCK PROTEIN, MITOCHONDRIAL"/>
    <property type="match status" value="1"/>
</dbReference>
<dbReference type="InterPro" id="IPR044587">
    <property type="entry name" value="HSP21-like"/>
</dbReference>
<dbReference type="InterPro" id="IPR002068">
    <property type="entry name" value="A-crystallin/Hsp20_dom"/>
</dbReference>
<feature type="domain" description="SHSP" evidence="4">
    <location>
        <begin position="28"/>
        <end position="144"/>
    </location>
</feature>
<dbReference type="GO" id="GO:0009408">
    <property type="term" value="P:response to heat"/>
    <property type="evidence" value="ECO:0007669"/>
    <property type="project" value="InterPro"/>
</dbReference>
<dbReference type="Pfam" id="PF00011">
    <property type="entry name" value="HSP20"/>
    <property type="match status" value="1"/>
</dbReference>
<dbReference type="Gene3D" id="2.60.40.790">
    <property type="match status" value="1"/>
</dbReference>
<dbReference type="PROSITE" id="PS01031">
    <property type="entry name" value="SHSP"/>
    <property type="match status" value="1"/>
</dbReference>
<evidence type="ECO:0000313" key="5">
    <source>
        <dbReference type="EMBL" id="EGJ71195.1"/>
    </source>
</evidence>
<gene>
    <name evidence="5" type="ORF">Bcop_0988</name>
</gene>
<sequence length="144" mass="16636">MIMLPERRNNSWLPSIFNDFFDNDWIMRSPAASSPAINVVEKDNCYEVEVAAPGLTKDDFKISLDDNNLIIAMEKQEEKKDEDKDGRYIHREFSYASFNQRLALPDSINKEKITAKVDNGILKIDLPKLTESEVRKSEKIINIE</sequence>
<dbReference type="eggNOG" id="COG0071">
    <property type="taxonomic scope" value="Bacteria"/>
</dbReference>
<dbReference type="HOGENOM" id="CLU_046737_8_4_10"/>
<evidence type="ECO:0000256" key="3">
    <source>
        <dbReference type="RuleBase" id="RU003616"/>
    </source>
</evidence>
<dbReference type="AlphaFoldDB" id="F3ZUN0"/>
<organism evidence="5 6">
    <name type="scientific">Bacteroides coprosuis DSM 18011</name>
    <dbReference type="NCBI Taxonomy" id="679937"/>
    <lineage>
        <taxon>Bacteria</taxon>
        <taxon>Pseudomonadati</taxon>
        <taxon>Bacteroidota</taxon>
        <taxon>Bacteroidia</taxon>
        <taxon>Bacteroidales</taxon>
        <taxon>Bacteroidaceae</taxon>
        <taxon>Bacteroides</taxon>
    </lineage>
</organism>
<dbReference type="STRING" id="679937.Bcop_0988"/>
<protein>
    <submittedName>
        <fullName evidence="5">Heat shock protein Hsp20</fullName>
    </submittedName>
</protein>
<evidence type="ECO:0000313" key="6">
    <source>
        <dbReference type="Proteomes" id="UP000018439"/>
    </source>
</evidence>
<dbReference type="EMBL" id="CM001167">
    <property type="protein sequence ID" value="EGJ71195.1"/>
    <property type="molecule type" value="Genomic_DNA"/>
</dbReference>
<name>F3ZUN0_9BACE</name>
<dbReference type="InterPro" id="IPR008978">
    <property type="entry name" value="HSP20-like_chaperone"/>
</dbReference>
<dbReference type="PANTHER" id="PTHR46733:SF4">
    <property type="entry name" value="HEAT SHOCK PROTEIN 21, CHLOROPLASTIC"/>
    <property type="match status" value="1"/>
</dbReference>
<dbReference type="SUPFAM" id="SSF49764">
    <property type="entry name" value="HSP20-like chaperones"/>
    <property type="match status" value="1"/>
</dbReference>
<dbReference type="Proteomes" id="UP000018439">
    <property type="component" value="Chromosome"/>
</dbReference>
<comment type="similarity">
    <text evidence="2 3">Belongs to the small heat shock protein (HSP20) family.</text>
</comment>
<proteinExistence type="inferred from homology"/>
<accession>F3ZUN0</accession>
<dbReference type="CDD" id="cd06464">
    <property type="entry name" value="ACD_sHsps-like"/>
    <property type="match status" value="1"/>
</dbReference>
<evidence type="ECO:0000259" key="4">
    <source>
        <dbReference type="PROSITE" id="PS01031"/>
    </source>
</evidence>
<evidence type="ECO:0000256" key="2">
    <source>
        <dbReference type="PROSITE-ProRule" id="PRU00285"/>
    </source>
</evidence>
<reference evidence="5 6" key="1">
    <citation type="journal article" date="2011" name="Stand. Genomic Sci.">
        <title>Non-contiguous finished genome sequence of Bacteroides coprosuis type strain (PC139).</title>
        <authorList>
            <person name="Land M."/>
            <person name="Held B."/>
            <person name="Gronow S."/>
            <person name="Abt B."/>
            <person name="Lucas S."/>
            <person name="Del Rio T.G."/>
            <person name="Nolan M."/>
            <person name="Tice H."/>
            <person name="Cheng J.F."/>
            <person name="Pitluck S."/>
            <person name="Liolios K."/>
            <person name="Pagani I."/>
            <person name="Ivanova N."/>
            <person name="Mavromatis K."/>
            <person name="Mikhailova N."/>
            <person name="Pati A."/>
            <person name="Tapia R."/>
            <person name="Han C."/>
            <person name="Goodwin L."/>
            <person name="Chen A."/>
            <person name="Palaniappan K."/>
            <person name="Hauser L."/>
            <person name="Brambilla E.M."/>
            <person name="Rohde M."/>
            <person name="Goker M."/>
            <person name="Detter J.C."/>
            <person name="Woyke T."/>
            <person name="Bristow J."/>
            <person name="Eisen J.A."/>
            <person name="Markowitz V."/>
            <person name="Hugenholtz P."/>
            <person name="Kyrpides N.C."/>
            <person name="Klenk H.P."/>
            <person name="Lapidus A."/>
        </authorList>
    </citation>
    <scope>NUCLEOTIDE SEQUENCE</scope>
    <source>
        <strain evidence="5 6">DSM 18011</strain>
    </source>
</reference>
<evidence type="ECO:0000256" key="1">
    <source>
        <dbReference type="ARBA" id="ARBA00023016"/>
    </source>
</evidence>
<dbReference type="OrthoDB" id="9814487at2"/>